<proteinExistence type="predicted"/>
<feature type="region of interest" description="Disordered" evidence="1">
    <location>
        <begin position="1"/>
        <end position="30"/>
    </location>
</feature>
<dbReference type="InParanoid" id="F4WUG7"/>
<reference evidence="2" key="1">
    <citation type="submission" date="2011-02" db="EMBL/GenBank/DDBJ databases">
        <title>The genome of the leaf-cutting ant Acromyrmex echinatior suggests key adaptations to social evolution and fungus farming.</title>
        <authorList>
            <person name="Nygaard S."/>
            <person name="Zhang G."/>
        </authorList>
    </citation>
    <scope>NUCLEOTIDE SEQUENCE</scope>
</reference>
<organism evidence="3">
    <name type="scientific">Acromyrmex echinatior</name>
    <name type="common">Panamanian leafcutter ant</name>
    <name type="synonym">Acromyrmex octospinosus echinatior</name>
    <dbReference type="NCBI Taxonomy" id="103372"/>
    <lineage>
        <taxon>Eukaryota</taxon>
        <taxon>Metazoa</taxon>
        <taxon>Ecdysozoa</taxon>
        <taxon>Arthropoda</taxon>
        <taxon>Hexapoda</taxon>
        <taxon>Insecta</taxon>
        <taxon>Pterygota</taxon>
        <taxon>Neoptera</taxon>
        <taxon>Endopterygota</taxon>
        <taxon>Hymenoptera</taxon>
        <taxon>Apocrita</taxon>
        <taxon>Aculeata</taxon>
        <taxon>Formicoidea</taxon>
        <taxon>Formicidae</taxon>
        <taxon>Myrmicinae</taxon>
        <taxon>Acromyrmex</taxon>
    </lineage>
</organism>
<dbReference type="EMBL" id="GL888365">
    <property type="protein sequence ID" value="EGI62132.1"/>
    <property type="molecule type" value="Genomic_DNA"/>
</dbReference>
<sequence>MIWSRKQRNAHYAADERAPVIGDEPRNGVKSHGEEGCHALAFLPRLSFASHIIYSEYFVRNNSDMSSESLYSLRLSVVWDGEQRGGRFKAAQGYSSYLHKRRRSTLQTWFSAPLPRLEPVSYYVCCSTEQSKGIGNIWRYLSFDRNVNSKKVEGLVLERMYAGMTFRSLCNKD</sequence>
<dbReference type="AlphaFoldDB" id="F4WUG7"/>
<keyword evidence="3" id="KW-1185">Reference proteome</keyword>
<dbReference type="Proteomes" id="UP000007755">
    <property type="component" value="Unassembled WGS sequence"/>
</dbReference>
<gene>
    <name evidence="2" type="ORF">G5I_09537</name>
</gene>
<evidence type="ECO:0000313" key="3">
    <source>
        <dbReference type="Proteomes" id="UP000007755"/>
    </source>
</evidence>
<evidence type="ECO:0000313" key="2">
    <source>
        <dbReference type="EMBL" id="EGI62132.1"/>
    </source>
</evidence>
<accession>F4WUG7</accession>
<evidence type="ECO:0000256" key="1">
    <source>
        <dbReference type="SAM" id="MobiDB-lite"/>
    </source>
</evidence>
<feature type="compositionally biased region" description="Basic and acidic residues" evidence="1">
    <location>
        <begin position="13"/>
        <end position="30"/>
    </location>
</feature>
<name>F4WUG7_ACREC</name>
<protein>
    <submittedName>
        <fullName evidence="2">Uncharacterized protein</fullName>
    </submittedName>
</protein>